<keyword evidence="7" id="KW-1185">Reference proteome</keyword>
<dbReference type="EMBL" id="JBFXLS010000144">
    <property type="protein sequence ID" value="KAL2813472.1"/>
    <property type="molecule type" value="Genomic_DNA"/>
</dbReference>
<dbReference type="Proteomes" id="UP001610335">
    <property type="component" value="Unassembled WGS sequence"/>
</dbReference>
<keyword evidence="2 4" id="KW-0863">Zinc-finger</keyword>
<dbReference type="PROSITE" id="PS50865">
    <property type="entry name" value="ZF_MYND_2"/>
    <property type="match status" value="1"/>
</dbReference>
<evidence type="ECO:0000256" key="4">
    <source>
        <dbReference type="PROSITE-ProRule" id="PRU00134"/>
    </source>
</evidence>
<dbReference type="SUPFAM" id="SSF144232">
    <property type="entry name" value="HIT/MYND zinc finger-like"/>
    <property type="match status" value="1"/>
</dbReference>
<name>A0ABR4HDC8_9EURO</name>
<accession>A0ABR4HDC8</accession>
<evidence type="ECO:0000256" key="1">
    <source>
        <dbReference type="ARBA" id="ARBA00022723"/>
    </source>
</evidence>
<evidence type="ECO:0000313" key="6">
    <source>
        <dbReference type="EMBL" id="KAL2813472.1"/>
    </source>
</evidence>
<dbReference type="Gene3D" id="6.10.140.2220">
    <property type="match status" value="1"/>
</dbReference>
<dbReference type="Pfam" id="PF01753">
    <property type="entry name" value="zf-MYND"/>
    <property type="match status" value="1"/>
</dbReference>
<evidence type="ECO:0000256" key="3">
    <source>
        <dbReference type="ARBA" id="ARBA00022833"/>
    </source>
</evidence>
<evidence type="ECO:0000259" key="5">
    <source>
        <dbReference type="PROSITE" id="PS50865"/>
    </source>
</evidence>
<organism evidence="6 7">
    <name type="scientific">Aspergillus cavernicola</name>
    <dbReference type="NCBI Taxonomy" id="176166"/>
    <lineage>
        <taxon>Eukaryota</taxon>
        <taxon>Fungi</taxon>
        <taxon>Dikarya</taxon>
        <taxon>Ascomycota</taxon>
        <taxon>Pezizomycotina</taxon>
        <taxon>Eurotiomycetes</taxon>
        <taxon>Eurotiomycetidae</taxon>
        <taxon>Eurotiales</taxon>
        <taxon>Aspergillaceae</taxon>
        <taxon>Aspergillus</taxon>
        <taxon>Aspergillus subgen. Nidulantes</taxon>
    </lineage>
</organism>
<sequence length="306" mass="35506">MCHTLQALGIFCTRGNQGKVYSMWTLPVRAVVLKEHLERLHQATSHLIDALCAEAAINRGIQMDAVKESTITTPVSRERNTWSPFNRQVPDRLLQTREADFLRTRMRAKQTQDIALSYSETDTELVENQLNTIKGLKLACAYCHEQFKQLIPCSKCNSVFYCDSDCREAHWSKHKFDCRLGRSIDEVEELVLACQDGQFQVDDDVAKALGFRSFFSASDRQMLLRIYTKLITKYGVKDDELRQAWQTDKLREFLLQRCSQLPRHDIAIELTWLKHHDELAANVIMRFGKVMESMKIFLTRRIEISL</sequence>
<reference evidence="6 7" key="1">
    <citation type="submission" date="2024-07" db="EMBL/GenBank/DDBJ databases">
        <title>Section-level genome sequencing and comparative genomics of Aspergillus sections Usti and Cavernicolus.</title>
        <authorList>
            <consortium name="Lawrence Berkeley National Laboratory"/>
            <person name="Nybo J.L."/>
            <person name="Vesth T.C."/>
            <person name="Theobald S."/>
            <person name="Frisvad J.C."/>
            <person name="Larsen T.O."/>
            <person name="Kjaerboelling I."/>
            <person name="Rothschild-Mancinelli K."/>
            <person name="Lyhne E.K."/>
            <person name="Kogle M.E."/>
            <person name="Barry K."/>
            <person name="Clum A."/>
            <person name="Na H."/>
            <person name="Ledsgaard L."/>
            <person name="Lin J."/>
            <person name="Lipzen A."/>
            <person name="Kuo A."/>
            <person name="Riley R."/>
            <person name="Mondo S."/>
            <person name="LaButti K."/>
            <person name="Haridas S."/>
            <person name="Pangalinan J."/>
            <person name="Salamov A.A."/>
            <person name="Simmons B.A."/>
            <person name="Magnuson J.K."/>
            <person name="Chen J."/>
            <person name="Drula E."/>
            <person name="Henrissat B."/>
            <person name="Wiebenga A."/>
            <person name="Lubbers R.J."/>
            <person name="Gomes A.C."/>
            <person name="Makela M.R."/>
            <person name="Stajich J."/>
            <person name="Grigoriev I.V."/>
            <person name="Mortensen U.H."/>
            <person name="De vries R.P."/>
            <person name="Baker S.E."/>
            <person name="Andersen M.R."/>
        </authorList>
    </citation>
    <scope>NUCLEOTIDE SEQUENCE [LARGE SCALE GENOMIC DNA]</scope>
    <source>
        <strain evidence="6 7">CBS 600.67</strain>
    </source>
</reference>
<keyword evidence="1" id="KW-0479">Metal-binding</keyword>
<comment type="caution">
    <text evidence="6">The sequence shown here is derived from an EMBL/GenBank/DDBJ whole genome shotgun (WGS) entry which is preliminary data.</text>
</comment>
<proteinExistence type="predicted"/>
<keyword evidence="3" id="KW-0862">Zinc</keyword>
<evidence type="ECO:0000256" key="2">
    <source>
        <dbReference type="ARBA" id="ARBA00022771"/>
    </source>
</evidence>
<dbReference type="PROSITE" id="PS01360">
    <property type="entry name" value="ZF_MYND_1"/>
    <property type="match status" value="1"/>
</dbReference>
<protein>
    <recommendedName>
        <fullName evidence="5">MYND-type domain-containing protein</fullName>
    </recommendedName>
</protein>
<evidence type="ECO:0000313" key="7">
    <source>
        <dbReference type="Proteomes" id="UP001610335"/>
    </source>
</evidence>
<dbReference type="InterPro" id="IPR002893">
    <property type="entry name" value="Znf_MYND"/>
</dbReference>
<feature type="domain" description="MYND-type" evidence="5">
    <location>
        <begin position="140"/>
        <end position="178"/>
    </location>
</feature>
<gene>
    <name evidence="6" type="ORF">BDW59DRAFT_167523</name>
</gene>